<dbReference type="PANTHER" id="PTHR13833:SF71">
    <property type="entry name" value="NHL DOMAIN-CONTAINING PROTEIN"/>
    <property type="match status" value="1"/>
</dbReference>
<evidence type="ECO:0000313" key="3">
    <source>
        <dbReference type="Proteomes" id="UP000245263"/>
    </source>
</evidence>
<sequence length="556" mass="57251">MKPTPGVLALLSTVNSSSSATAVSLVVSAIGGNTNEFGVRASFTVALSKNPEKTVYLCLESSDTAGGGTIIESAPVFSANTPCNKPYLEFSSTTGTVPQSVTIEGARGTVGVQTDTSYTISVSASTEDPSFKTLSTVTVGVTNKNIDIPGSYFVRVFIKNLNGNLILKNNGSETLNLSSSGYNNFATALTDLSAYSVSVLTQPSAQVCSVEGSPFGNLASAHVVVTFDCVGGFVFNGTLFSTPNPPTLNQSFASLVTLSGDGTSGSNNGIGATAHFNNPIAIATDGQNLFLADLMNNLVRKHNLGDNSVTTLAASPGPHGIATDGVNVYVTSYNNHIVNKINISTGTITLMAGSAGVSGDVDGGIGTSRLNTPTYLTTDGINLFVTDRANNKIKKIIIATGVTSSLSVTGMNNANGITTDGNDLYIANSGNHTILKYNLTSSLQSVVAGTGVSGNSDHSTGTFASLNSPYGLTMDGSFLYLLEGAGKSFRKMSLSAPYGITTIATPQSAGLLDGTIGTPGTSGFCNASNCDTSITTDGNFLFFSDRHNHSVRKILY</sequence>
<dbReference type="InterPro" id="IPR011042">
    <property type="entry name" value="6-blade_b-propeller_TolB-like"/>
</dbReference>
<dbReference type="PANTHER" id="PTHR13833">
    <property type="match status" value="1"/>
</dbReference>
<proteinExistence type="predicted"/>
<feature type="chain" id="PRO_5047237477" description="NHL repeat protein" evidence="1">
    <location>
        <begin position="23"/>
        <end position="556"/>
    </location>
</feature>
<dbReference type="SUPFAM" id="SSF63825">
    <property type="entry name" value="YWTD domain"/>
    <property type="match status" value="1"/>
</dbReference>
<name>A0ABM7UHQ5_9LEPT</name>
<evidence type="ECO:0000313" key="2">
    <source>
        <dbReference type="EMBL" id="BDA78117.1"/>
    </source>
</evidence>
<evidence type="ECO:0008006" key="4">
    <source>
        <dbReference type="Google" id="ProtNLM"/>
    </source>
</evidence>
<dbReference type="EMBL" id="AP025028">
    <property type="protein sequence ID" value="BDA78117.1"/>
    <property type="molecule type" value="Genomic_DNA"/>
</dbReference>
<dbReference type="Gene3D" id="2.120.10.30">
    <property type="entry name" value="TolB, C-terminal domain"/>
    <property type="match status" value="3"/>
</dbReference>
<gene>
    <name evidence="2" type="ORF">LPTSP3_g10470</name>
</gene>
<organism evidence="2 3">
    <name type="scientific">Leptospira kobayashii</name>
    <dbReference type="NCBI Taxonomy" id="1917830"/>
    <lineage>
        <taxon>Bacteria</taxon>
        <taxon>Pseudomonadati</taxon>
        <taxon>Spirochaetota</taxon>
        <taxon>Spirochaetia</taxon>
        <taxon>Leptospirales</taxon>
        <taxon>Leptospiraceae</taxon>
        <taxon>Leptospira</taxon>
    </lineage>
</organism>
<keyword evidence="1" id="KW-0732">Signal</keyword>
<reference evidence="2 3" key="1">
    <citation type="submission" date="2021-08" db="EMBL/GenBank/DDBJ databases">
        <title>Complete genome sequence of Leptospira kobayashii strain E30.</title>
        <authorList>
            <person name="Nakao R."/>
            <person name="Nakamura S."/>
            <person name="Masuzawa T."/>
            <person name="Koizumi N."/>
        </authorList>
    </citation>
    <scope>NUCLEOTIDE SEQUENCE [LARGE SCALE GENOMIC DNA]</scope>
    <source>
        <strain evidence="2 3">E30</strain>
    </source>
</reference>
<dbReference type="Proteomes" id="UP000245263">
    <property type="component" value="Chromosome 1"/>
</dbReference>
<protein>
    <recommendedName>
        <fullName evidence="4">NHL repeat protein</fullName>
    </recommendedName>
</protein>
<accession>A0ABM7UHQ5</accession>
<dbReference type="RefSeq" id="WP_135354813.1">
    <property type="nucleotide sequence ID" value="NZ_AP025028.1"/>
</dbReference>
<keyword evidence="3" id="KW-1185">Reference proteome</keyword>
<feature type="signal peptide" evidence="1">
    <location>
        <begin position="1"/>
        <end position="22"/>
    </location>
</feature>
<evidence type="ECO:0000256" key="1">
    <source>
        <dbReference type="SAM" id="SignalP"/>
    </source>
</evidence>